<evidence type="ECO:0000256" key="2">
    <source>
        <dbReference type="ARBA" id="ARBA00007539"/>
    </source>
</evidence>
<gene>
    <name evidence="10" type="primary">ompC_1</name>
    <name evidence="10" type="ORF">NCTC12119_03125</name>
</gene>
<evidence type="ECO:0000256" key="3">
    <source>
        <dbReference type="ARBA" id="ARBA00022452"/>
    </source>
</evidence>
<keyword evidence="5 9" id="KW-0732">Signal</keyword>
<keyword evidence="6" id="KW-0406">Ion transport</keyword>
<keyword evidence="4" id="KW-0812">Transmembrane</keyword>
<dbReference type="AlphaFoldDB" id="A0A381CC65"/>
<feature type="signal peptide" evidence="9">
    <location>
        <begin position="1"/>
        <end position="22"/>
    </location>
</feature>
<accession>A0A381CC65</accession>
<dbReference type="InterPro" id="IPR023614">
    <property type="entry name" value="Porin_dom_sf"/>
</dbReference>
<dbReference type="PRINTS" id="PR00182">
    <property type="entry name" value="ECOLNEIPORIN"/>
</dbReference>
<dbReference type="PRINTS" id="PR00183">
    <property type="entry name" value="ECOLIPORIN"/>
</dbReference>
<keyword evidence="6" id="KW-0626">Porin</keyword>
<feature type="chain" id="PRO_5017029129" evidence="9">
    <location>
        <begin position="23"/>
        <end position="393"/>
    </location>
</feature>
<reference evidence="10 11" key="1">
    <citation type="submission" date="2018-06" db="EMBL/GenBank/DDBJ databases">
        <authorList>
            <consortium name="Pathogen Informatics"/>
            <person name="Doyle S."/>
        </authorList>
    </citation>
    <scope>NUCLEOTIDE SEQUENCE [LARGE SCALE GENOMIC DNA]</scope>
    <source>
        <strain evidence="10 11">NCTC12119</strain>
    </source>
</reference>
<evidence type="ECO:0000313" key="10">
    <source>
        <dbReference type="EMBL" id="SUW64613.1"/>
    </source>
</evidence>
<keyword evidence="8" id="KW-0998">Cell outer membrane</keyword>
<evidence type="ECO:0000256" key="8">
    <source>
        <dbReference type="ARBA" id="ARBA00023237"/>
    </source>
</evidence>
<dbReference type="SUPFAM" id="SSF56935">
    <property type="entry name" value="Porins"/>
    <property type="match status" value="1"/>
</dbReference>
<dbReference type="InterPro" id="IPR050298">
    <property type="entry name" value="Gram-neg_bact_OMP"/>
</dbReference>
<dbReference type="PANTHER" id="PTHR34501">
    <property type="entry name" value="PROTEIN YDDL-RELATED"/>
    <property type="match status" value="1"/>
</dbReference>
<protein>
    <submittedName>
        <fullName evidence="10">Porin ompk36</fullName>
    </submittedName>
</protein>
<dbReference type="InterPro" id="IPR033900">
    <property type="entry name" value="Gram_neg_porin_domain"/>
</dbReference>
<name>A0A381CC65_9ENTR</name>
<keyword evidence="7" id="KW-0472">Membrane</keyword>
<evidence type="ECO:0000256" key="6">
    <source>
        <dbReference type="ARBA" id="ARBA00023114"/>
    </source>
</evidence>
<evidence type="ECO:0000256" key="5">
    <source>
        <dbReference type="ARBA" id="ARBA00022729"/>
    </source>
</evidence>
<dbReference type="CDD" id="cd00342">
    <property type="entry name" value="gram_neg_porins"/>
    <property type="match status" value="1"/>
</dbReference>
<evidence type="ECO:0000313" key="11">
    <source>
        <dbReference type="Proteomes" id="UP000255528"/>
    </source>
</evidence>
<dbReference type="InterPro" id="IPR001702">
    <property type="entry name" value="Porin_Gram-ve"/>
</dbReference>
<dbReference type="Pfam" id="PF00267">
    <property type="entry name" value="Porin_1"/>
    <property type="match status" value="1"/>
</dbReference>
<comment type="similarity">
    <text evidence="2">Belongs to the Gram-negative porin family.</text>
</comment>
<sequence length="393" mass="42454">MMKRNILAVLIPALLVAGAANAAEIYNKNGNKLDFYGKAVGEHGWTTNGNSTNADSTYARIGFKGETQINDQMTGYGQWEYNMTASNAEGAQSQATRLAFAGLKFGDAGSLDYGRNYGAIYDVAAYTDMLVVWGGDSWVATDNFMTGRTNGVLTYRNSNFFGLVDGLNFALQYQGKNERNSPVTVTYDDTTGAPQSVSLTGNGAKANGEGYSTAVTYDFAEGFSVAAGYANSDRTDAQQNALTASTPAGVRYNGGASGDHAEAWSTAAKYDANNVYAAIQYAETTNMTREPDANFANKTQNFEAVVQYQFDFGLRPSIGYVQSKGKDLVARNGFNGGNADLVKYVEVGTWYYFNKNMNVYAAYKFNLLDDNAYSAATGQETDDQTTVGIVYQF</sequence>
<dbReference type="InterPro" id="IPR001897">
    <property type="entry name" value="Porin_gammaproteobac"/>
</dbReference>
<dbReference type="Proteomes" id="UP000255528">
    <property type="component" value="Unassembled WGS sequence"/>
</dbReference>
<dbReference type="PANTHER" id="PTHR34501:SF8">
    <property type="entry name" value="OUTER MEMBRANE PORIN N-RELATED"/>
    <property type="match status" value="1"/>
</dbReference>
<dbReference type="Gene3D" id="2.40.160.10">
    <property type="entry name" value="Porin"/>
    <property type="match status" value="1"/>
</dbReference>
<dbReference type="GO" id="GO:0046930">
    <property type="term" value="C:pore complex"/>
    <property type="evidence" value="ECO:0007669"/>
    <property type="project" value="UniProtKB-KW"/>
</dbReference>
<dbReference type="EMBL" id="UIGI01000001">
    <property type="protein sequence ID" value="SUW64613.1"/>
    <property type="molecule type" value="Genomic_DNA"/>
</dbReference>
<evidence type="ECO:0000256" key="4">
    <source>
        <dbReference type="ARBA" id="ARBA00022692"/>
    </source>
</evidence>
<evidence type="ECO:0000256" key="1">
    <source>
        <dbReference type="ARBA" id="ARBA00004571"/>
    </source>
</evidence>
<organism evidence="10 11">
    <name type="scientific">Buttiauxella agrestis</name>
    <dbReference type="NCBI Taxonomy" id="82977"/>
    <lineage>
        <taxon>Bacteria</taxon>
        <taxon>Pseudomonadati</taxon>
        <taxon>Pseudomonadota</taxon>
        <taxon>Gammaproteobacteria</taxon>
        <taxon>Enterobacterales</taxon>
        <taxon>Enterobacteriaceae</taxon>
        <taxon>Buttiauxella</taxon>
    </lineage>
</organism>
<dbReference type="GO" id="GO:0009279">
    <property type="term" value="C:cell outer membrane"/>
    <property type="evidence" value="ECO:0007669"/>
    <property type="project" value="UniProtKB-SubCell"/>
</dbReference>
<dbReference type="GO" id="GO:0015288">
    <property type="term" value="F:porin activity"/>
    <property type="evidence" value="ECO:0007669"/>
    <property type="project" value="UniProtKB-KW"/>
</dbReference>
<comment type="subcellular location">
    <subcellularLocation>
        <location evidence="1">Cell outer membrane</location>
        <topology evidence="1">Multi-pass membrane protein</topology>
    </subcellularLocation>
</comment>
<keyword evidence="3" id="KW-1134">Transmembrane beta strand</keyword>
<dbReference type="GO" id="GO:0034220">
    <property type="term" value="P:monoatomic ion transmembrane transport"/>
    <property type="evidence" value="ECO:0007669"/>
    <property type="project" value="InterPro"/>
</dbReference>
<proteinExistence type="inferred from homology"/>
<evidence type="ECO:0000256" key="7">
    <source>
        <dbReference type="ARBA" id="ARBA00023136"/>
    </source>
</evidence>
<evidence type="ECO:0000256" key="9">
    <source>
        <dbReference type="SAM" id="SignalP"/>
    </source>
</evidence>
<keyword evidence="6" id="KW-0813">Transport</keyword>